<dbReference type="EMBL" id="JAUJRV010000016">
    <property type="protein sequence ID" value="MDN7797185.1"/>
    <property type="molecule type" value="Genomic_DNA"/>
</dbReference>
<evidence type="ECO:0000313" key="2">
    <source>
        <dbReference type="Proteomes" id="UP001171620"/>
    </source>
</evidence>
<protein>
    <submittedName>
        <fullName evidence="1">Uncharacterized protein</fullName>
    </submittedName>
</protein>
<accession>A0AAW7T4E2</accession>
<sequence length="181" mass="20433">MRDDLHTTVALRPHWRKAVRAVEMPDQSAAALEIHRASCREWDEGVRQEWFARLVVQISEARRDLFSVDSVLAVVDSFEQSAWSSLERNVCEVARQVAYGGPVDRLEGVVRATVISDCARQGIEHCALSVADQFNEGQSNQLRRAMTKLAADIDFTSKPAPRTKKKLDKDQILDLSLDMRV</sequence>
<dbReference type="Proteomes" id="UP001171620">
    <property type="component" value="Unassembled WGS sequence"/>
</dbReference>
<organism evidence="1 2">
    <name type="scientific">Burkholderia vietnamiensis</name>
    <dbReference type="NCBI Taxonomy" id="60552"/>
    <lineage>
        <taxon>Bacteria</taxon>
        <taxon>Pseudomonadati</taxon>
        <taxon>Pseudomonadota</taxon>
        <taxon>Betaproteobacteria</taxon>
        <taxon>Burkholderiales</taxon>
        <taxon>Burkholderiaceae</taxon>
        <taxon>Burkholderia</taxon>
        <taxon>Burkholderia cepacia complex</taxon>
    </lineage>
</organism>
<dbReference type="AlphaFoldDB" id="A0AAW7T4E2"/>
<proteinExistence type="predicted"/>
<reference evidence="1" key="1">
    <citation type="submission" date="2023-07" db="EMBL/GenBank/DDBJ databases">
        <title>A collection of bacterial strains from the Burkholderia cepacia Research Laboratory and Repository.</title>
        <authorList>
            <person name="Lipuma J."/>
            <person name="Spilker T."/>
            <person name="Caverly L."/>
        </authorList>
    </citation>
    <scope>NUCLEOTIDE SEQUENCE</scope>
    <source>
        <strain evidence="1">AU44268</strain>
    </source>
</reference>
<name>A0AAW7T4E2_BURVI</name>
<evidence type="ECO:0000313" key="1">
    <source>
        <dbReference type="EMBL" id="MDN7797185.1"/>
    </source>
</evidence>
<comment type="caution">
    <text evidence="1">The sequence shown here is derived from an EMBL/GenBank/DDBJ whole genome shotgun (WGS) entry which is preliminary data.</text>
</comment>
<gene>
    <name evidence="1" type="ORF">QZM33_19810</name>
</gene>
<dbReference type="RefSeq" id="WP_105778994.1">
    <property type="nucleotide sequence ID" value="NZ_JAUJRV010000016.1"/>
</dbReference>